<feature type="signal peptide" evidence="1">
    <location>
        <begin position="1"/>
        <end position="27"/>
    </location>
</feature>
<evidence type="ECO:0008006" key="4">
    <source>
        <dbReference type="Google" id="ProtNLM"/>
    </source>
</evidence>
<reference evidence="2 3" key="1">
    <citation type="submission" date="2019-04" db="EMBL/GenBank/DDBJ databases">
        <title>Friends and foes A comparative genomics study of 23 Aspergillus species from section Flavi.</title>
        <authorList>
            <consortium name="DOE Joint Genome Institute"/>
            <person name="Kjaerbolling I."/>
            <person name="Vesth T."/>
            <person name="Frisvad J.C."/>
            <person name="Nybo J.L."/>
            <person name="Theobald S."/>
            <person name="Kildgaard S."/>
            <person name="Isbrandt T."/>
            <person name="Kuo A."/>
            <person name="Sato A."/>
            <person name="Lyhne E.K."/>
            <person name="Kogle M.E."/>
            <person name="Wiebenga A."/>
            <person name="Kun R.S."/>
            <person name="Lubbers R.J."/>
            <person name="Makela M.R."/>
            <person name="Barry K."/>
            <person name="Chovatia M."/>
            <person name="Clum A."/>
            <person name="Daum C."/>
            <person name="Haridas S."/>
            <person name="He G."/>
            <person name="LaButti K."/>
            <person name="Lipzen A."/>
            <person name="Mondo S."/>
            <person name="Riley R."/>
            <person name="Salamov A."/>
            <person name="Simmons B.A."/>
            <person name="Magnuson J.K."/>
            <person name="Henrissat B."/>
            <person name="Mortensen U.H."/>
            <person name="Larsen T.O."/>
            <person name="Devries R.P."/>
            <person name="Grigoriev I.V."/>
            <person name="Machida M."/>
            <person name="Baker S.E."/>
            <person name="Andersen M.R."/>
        </authorList>
    </citation>
    <scope>NUCLEOTIDE SEQUENCE [LARGE SCALE GENOMIC DNA]</scope>
    <source>
        <strain evidence="2 3">CBS 151.66</strain>
    </source>
</reference>
<keyword evidence="1" id="KW-0732">Signal</keyword>
<keyword evidence="3" id="KW-1185">Reference proteome</keyword>
<dbReference type="AlphaFoldDB" id="A0A5N5WR86"/>
<accession>A0A5N5WR86</accession>
<feature type="chain" id="PRO_5024853261" description="Lysozyme-like domain-containing protein" evidence="1">
    <location>
        <begin position="28"/>
        <end position="219"/>
    </location>
</feature>
<dbReference type="Proteomes" id="UP000326565">
    <property type="component" value="Unassembled WGS sequence"/>
</dbReference>
<proteinExistence type="predicted"/>
<sequence length="219" mass="23666">MKPGCSINTLWFLLPLLAGAVPAPLSGRDVHPRDNTISAQLIEAIAPNSTTCNGAEFPKECATSETAARNLVKSFDTYKVTSLAEQAAIISLLALESGEFKYNINHWPGVPGQGTRNMQSPAFNAKYGASLPELSDKLKEVSNDPVKVLDLLNSNEEYSFGSGAWFLTTQCSADVRSALQSGSKAGWTRYIEECVGTKDDDNRLSYWKKAVQALGVQSS</sequence>
<evidence type="ECO:0000313" key="2">
    <source>
        <dbReference type="EMBL" id="KAB8070829.1"/>
    </source>
</evidence>
<dbReference type="EMBL" id="ML732290">
    <property type="protein sequence ID" value="KAB8070829.1"/>
    <property type="molecule type" value="Genomic_DNA"/>
</dbReference>
<evidence type="ECO:0000313" key="3">
    <source>
        <dbReference type="Proteomes" id="UP000326565"/>
    </source>
</evidence>
<evidence type="ECO:0000256" key="1">
    <source>
        <dbReference type="SAM" id="SignalP"/>
    </source>
</evidence>
<name>A0A5N5WR86_9EURO</name>
<gene>
    <name evidence="2" type="ORF">BDV29DRAFT_28221</name>
</gene>
<organism evidence="2 3">
    <name type="scientific">Aspergillus leporis</name>
    <dbReference type="NCBI Taxonomy" id="41062"/>
    <lineage>
        <taxon>Eukaryota</taxon>
        <taxon>Fungi</taxon>
        <taxon>Dikarya</taxon>
        <taxon>Ascomycota</taxon>
        <taxon>Pezizomycotina</taxon>
        <taxon>Eurotiomycetes</taxon>
        <taxon>Eurotiomycetidae</taxon>
        <taxon>Eurotiales</taxon>
        <taxon>Aspergillaceae</taxon>
        <taxon>Aspergillus</taxon>
        <taxon>Aspergillus subgen. Circumdati</taxon>
    </lineage>
</organism>
<protein>
    <recommendedName>
        <fullName evidence="4">Lysozyme-like domain-containing protein</fullName>
    </recommendedName>
</protein>
<dbReference type="OrthoDB" id="2349272at2759"/>